<evidence type="ECO:0000313" key="2">
    <source>
        <dbReference type="Proteomes" id="UP000556611"/>
    </source>
</evidence>
<accession>A0ABX1LJZ1</accession>
<reference evidence="1 2" key="1">
    <citation type="submission" date="2020-04" db="EMBL/GenBank/DDBJ databases">
        <title>MicrobeNet Type strains.</title>
        <authorList>
            <person name="Nicholson A.C."/>
        </authorList>
    </citation>
    <scope>NUCLEOTIDE SEQUENCE [LARGE SCALE GENOMIC DNA]</scope>
    <source>
        <strain evidence="1 2">ATCC BAA-330</strain>
    </source>
</reference>
<dbReference type="Proteomes" id="UP000556611">
    <property type="component" value="Unassembled WGS sequence"/>
</dbReference>
<protein>
    <submittedName>
        <fullName evidence="1">Uncharacterized protein</fullName>
    </submittedName>
</protein>
<comment type="caution">
    <text evidence="1">The sequence shown here is derived from an EMBL/GenBank/DDBJ whole genome shotgun (WGS) entry which is preliminary data.</text>
</comment>
<evidence type="ECO:0000313" key="1">
    <source>
        <dbReference type="EMBL" id="NMD58039.1"/>
    </source>
</evidence>
<keyword evidence="2" id="KW-1185">Reference proteome</keyword>
<dbReference type="RefSeq" id="WP_223120691.1">
    <property type="nucleotide sequence ID" value="NZ_JABARZ010000025.1"/>
</dbReference>
<gene>
    <name evidence="1" type="ORF">HHU10_20705</name>
</gene>
<proteinExistence type="predicted"/>
<sequence length="413" mass="44101">MNQARRPASQPSSPVFVNPLVHPSEALREHDRIARELIYAAPLSGVAWKAWEAEGRQLRAALSDEAIAHRRGGPASWISHNVRIGPVLAVLTDPLVPTLSGDALDERLQLLISAHSTGRLQRAGAAGVVITGAITTAGLYLTETASGMVGLTPLALWALAPVVNAYRPPVGGRGRRLEWSAVGFRPIDLDVAREFAAARQQQGVAEARGRVVPAAPTRHHSAADPDEASDAHEAVAAARAVLDDLDHAWLEFVTDTSPDGLRAFYFDMPALWAKPPGEPVFRYQAALYELREFLEGVPSVPRADDGWRAGVVAERAVTAWGAARSYAVQVGVGDGRSPKELSAARQLPKLIAQFVDAGTTAAQAGRLKVLIEEQMAQLTTRPATEHVAAINVLGGELHRVPLQPALEAPPASR</sequence>
<dbReference type="EMBL" id="JABARZ010000025">
    <property type="protein sequence ID" value="NMD58039.1"/>
    <property type="molecule type" value="Genomic_DNA"/>
</dbReference>
<organism evidence="1 2">
    <name type="scientific">Tsukamurella columbiensis</name>
    <dbReference type="NCBI Taxonomy" id="128509"/>
    <lineage>
        <taxon>Bacteria</taxon>
        <taxon>Bacillati</taxon>
        <taxon>Actinomycetota</taxon>
        <taxon>Actinomycetes</taxon>
        <taxon>Mycobacteriales</taxon>
        <taxon>Tsukamurellaceae</taxon>
        <taxon>Tsukamurella</taxon>
    </lineage>
</organism>
<name>A0ABX1LJZ1_9ACTN</name>